<dbReference type="Pfam" id="PF13561">
    <property type="entry name" value="adh_short_C2"/>
    <property type="match status" value="1"/>
</dbReference>
<dbReference type="GO" id="GO:0016491">
    <property type="term" value="F:oxidoreductase activity"/>
    <property type="evidence" value="ECO:0007669"/>
    <property type="project" value="UniProtKB-KW"/>
</dbReference>
<evidence type="ECO:0000256" key="3">
    <source>
        <dbReference type="ARBA" id="ARBA00025714"/>
    </source>
</evidence>
<evidence type="ECO:0000313" key="4">
    <source>
        <dbReference type="EMBL" id="KAB2028353.1"/>
    </source>
</evidence>
<accession>A0A5J5RBF0</accession>
<name>A0A5J5RBF0_GOSBA</name>
<dbReference type="InterPro" id="IPR045000">
    <property type="entry name" value="TR"/>
</dbReference>
<dbReference type="EMBL" id="CM018219">
    <property type="protein sequence ID" value="KAB2028353.1"/>
    <property type="molecule type" value="Genomic_DNA"/>
</dbReference>
<dbReference type="InterPro" id="IPR036291">
    <property type="entry name" value="NAD(P)-bd_dom_sf"/>
</dbReference>
<sequence>MNQLTKELACEWAKDNIRTNCVAPWFVRTPLTEQVLSSSKFMEAVVSRTPLGRVGEPEEVAHLVAFLCLPASSFITGQIICVDGGLTANGFFFQRSNL</sequence>
<gene>
    <name evidence="4" type="ORF">ES319_D05G093600v1</name>
</gene>
<protein>
    <recommendedName>
        <fullName evidence="6">Tropinone reductase</fullName>
    </recommendedName>
</protein>
<keyword evidence="2" id="KW-0560">Oxidoreductase</keyword>
<dbReference type="InterPro" id="IPR002347">
    <property type="entry name" value="SDR_fam"/>
</dbReference>
<reference evidence="5" key="1">
    <citation type="journal article" date="2020" name="Nat. Genet.">
        <title>Genomic diversifications of five Gossypium allopolyploid species and their impact on cotton improvement.</title>
        <authorList>
            <person name="Chen Z.J."/>
            <person name="Sreedasyam A."/>
            <person name="Ando A."/>
            <person name="Song Q."/>
            <person name="De Santiago L.M."/>
            <person name="Hulse-Kemp A.M."/>
            <person name="Ding M."/>
            <person name="Ye W."/>
            <person name="Kirkbride R.C."/>
            <person name="Jenkins J."/>
            <person name="Plott C."/>
            <person name="Lovell J."/>
            <person name="Lin Y.M."/>
            <person name="Vaughn R."/>
            <person name="Liu B."/>
            <person name="Simpson S."/>
            <person name="Scheffler B.E."/>
            <person name="Wen L."/>
            <person name="Saski C.A."/>
            <person name="Grover C.E."/>
            <person name="Hu G."/>
            <person name="Conover J.L."/>
            <person name="Carlson J.W."/>
            <person name="Shu S."/>
            <person name="Boston L.B."/>
            <person name="Williams M."/>
            <person name="Peterson D.G."/>
            <person name="McGee K."/>
            <person name="Jones D.C."/>
            <person name="Wendel J.F."/>
            <person name="Stelly D.M."/>
            <person name="Grimwood J."/>
            <person name="Schmutz J."/>
        </authorList>
    </citation>
    <scope>NUCLEOTIDE SEQUENCE [LARGE SCALE GENOMIC DNA]</scope>
    <source>
        <strain evidence="5">cv. 3-79</strain>
    </source>
</reference>
<keyword evidence="1" id="KW-0521">NADP</keyword>
<organism evidence="4 5">
    <name type="scientific">Gossypium barbadense</name>
    <name type="common">Sea Island cotton</name>
    <name type="synonym">Hibiscus barbadensis</name>
    <dbReference type="NCBI Taxonomy" id="3634"/>
    <lineage>
        <taxon>Eukaryota</taxon>
        <taxon>Viridiplantae</taxon>
        <taxon>Streptophyta</taxon>
        <taxon>Embryophyta</taxon>
        <taxon>Tracheophyta</taxon>
        <taxon>Spermatophyta</taxon>
        <taxon>Magnoliopsida</taxon>
        <taxon>eudicotyledons</taxon>
        <taxon>Gunneridae</taxon>
        <taxon>Pentapetalae</taxon>
        <taxon>rosids</taxon>
        <taxon>malvids</taxon>
        <taxon>Malvales</taxon>
        <taxon>Malvaceae</taxon>
        <taxon>Malvoideae</taxon>
        <taxon>Gossypium</taxon>
    </lineage>
</organism>
<evidence type="ECO:0008006" key="6">
    <source>
        <dbReference type="Google" id="ProtNLM"/>
    </source>
</evidence>
<dbReference type="SUPFAM" id="SSF51735">
    <property type="entry name" value="NAD(P)-binding Rossmann-fold domains"/>
    <property type="match status" value="1"/>
</dbReference>
<dbReference type="Proteomes" id="UP000327439">
    <property type="component" value="Chromosome D05"/>
</dbReference>
<dbReference type="PRINTS" id="PR00081">
    <property type="entry name" value="GDHRDH"/>
</dbReference>
<dbReference type="AlphaFoldDB" id="A0A5J5RBF0"/>
<keyword evidence="5" id="KW-1185">Reference proteome</keyword>
<comment type="similarity">
    <text evidence="3">Belongs to the short-chain dehydrogenases/reductases (SDR) family. SDR65C subfamily.</text>
</comment>
<proteinExistence type="inferred from homology"/>
<dbReference type="Gene3D" id="3.40.50.720">
    <property type="entry name" value="NAD(P)-binding Rossmann-like Domain"/>
    <property type="match status" value="1"/>
</dbReference>
<dbReference type="PANTHER" id="PTHR42898">
    <property type="entry name" value="TROPINONE REDUCTASE"/>
    <property type="match status" value="1"/>
</dbReference>
<dbReference type="OrthoDB" id="417891at2759"/>
<evidence type="ECO:0000256" key="1">
    <source>
        <dbReference type="ARBA" id="ARBA00022857"/>
    </source>
</evidence>
<evidence type="ECO:0000256" key="2">
    <source>
        <dbReference type="ARBA" id="ARBA00023002"/>
    </source>
</evidence>
<evidence type="ECO:0000313" key="5">
    <source>
        <dbReference type="Proteomes" id="UP000327439"/>
    </source>
</evidence>
<dbReference type="PANTHER" id="PTHR42898:SF98">
    <property type="entry name" value="ROSSMANN-FOLD SUPERFAMILY PROTEIN, PUTATIVE-RELATED"/>
    <property type="match status" value="1"/>
</dbReference>